<dbReference type="AlphaFoldDB" id="A0A4Q9HW85"/>
<dbReference type="InterPro" id="IPR027417">
    <property type="entry name" value="P-loop_NTPase"/>
</dbReference>
<comment type="similarity">
    <text evidence="1">Belongs to the GSP E family.</text>
</comment>
<organism evidence="4 5">
    <name type="scientific">Streptomyces kasugaensis</name>
    <dbReference type="NCBI Taxonomy" id="1946"/>
    <lineage>
        <taxon>Bacteria</taxon>
        <taxon>Bacillati</taxon>
        <taxon>Actinomycetota</taxon>
        <taxon>Actinomycetes</taxon>
        <taxon>Kitasatosporales</taxon>
        <taxon>Streptomycetaceae</taxon>
        <taxon>Streptomyces</taxon>
    </lineage>
</organism>
<evidence type="ECO:0000313" key="4">
    <source>
        <dbReference type="EMBL" id="TBO59463.1"/>
    </source>
</evidence>
<gene>
    <name evidence="4" type="ORF">EYS09_12000</name>
</gene>
<dbReference type="Pfam" id="PF00437">
    <property type="entry name" value="T2SSE"/>
    <property type="match status" value="1"/>
</dbReference>
<dbReference type="InterPro" id="IPR001482">
    <property type="entry name" value="T2SS/T4SS_dom"/>
</dbReference>
<dbReference type="EMBL" id="SIXH01000080">
    <property type="protein sequence ID" value="TBO59463.1"/>
    <property type="molecule type" value="Genomic_DNA"/>
</dbReference>
<protein>
    <submittedName>
        <fullName evidence="4">CpaF family protein</fullName>
    </submittedName>
</protein>
<comment type="caution">
    <text evidence="4">The sequence shown here is derived from an EMBL/GenBank/DDBJ whole genome shotgun (WGS) entry which is preliminary data.</text>
</comment>
<evidence type="ECO:0000313" key="5">
    <source>
        <dbReference type="Proteomes" id="UP000292452"/>
    </source>
</evidence>
<keyword evidence="5" id="KW-1185">Reference proteome</keyword>
<dbReference type="PANTHER" id="PTHR30486">
    <property type="entry name" value="TWITCHING MOTILITY PROTEIN PILT"/>
    <property type="match status" value="1"/>
</dbReference>
<evidence type="ECO:0000256" key="1">
    <source>
        <dbReference type="ARBA" id="ARBA00006611"/>
    </source>
</evidence>
<proteinExistence type="inferred from homology"/>
<dbReference type="Gene3D" id="3.30.450.380">
    <property type="match status" value="1"/>
</dbReference>
<feature type="region of interest" description="Disordered" evidence="2">
    <location>
        <begin position="1"/>
        <end position="59"/>
    </location>
</feature>
<evidence type="ECO:0000256" key="2">
    <source>
        <dbReference type="SAM" id="MobiDB-lite"/>
    </source>
</evidence>
<dbReference type="PANTHER" id="PTHR30486:SF6">
    <property type="entry name" value="TYPE IV PILUS RETRACTATION ATPASE PILT"/>
    <property type="match status" value="1"/>
</dbReference>
<dbReference type="SUPFAM" id="SSF52540">
    <property type="entry name" value="P-loop containing nucleoside triphosphate hydrolases"/>
    <property type="match status" value="1"/>
</dbReference>
<dbReference type="GO" id="GO:0016887">
    <property type="term" value="F:ATP hydrolysis activity"/>
    <property type="evidence" value="ECO:0007669"/>
    <property type="project" value="InterPro"/>
</dbReference>
<dbReference type="Proteomes" id="UP000292452">
    <property type="component" value="Unassembled WGS sequence"/>
</dbReference>
<feature type="domain" description="Bacterial type II secretion system protein E" evidence="3">
    <location>
        <begin position="186"/>
        <end position="428"/>
    </location>
</feature>
<feature type="compositionally biased region" description="Low complexity" evidence="2">
    <location>
        <begin position="37"/>
        <end position="46"/>
    </location>
</feature>
<dbReference type="RefSeq" id="WP_131123191.1">
    <property type="nucleotide sequence ID" value="NZ_SIXH01000080.1"/>
</dbReference>
<evidence type="ECO:0000259" key="3">
    <source>
        <dbReference type="Pfam" id="PF00437"/>
    </source>
</evidence>
<name>A0A4Q9HW85_STRKA</name>
<accession>A0A4Q9HW85</accession>
<reference evidence="4 5" key="1">
    <citation type="submission" date="2019-02" db="EMBL/GenBank/DDBJ databases">
        <title>Draft Genome Sequence of Streptomyces sp. AM-2504, identified by 16S rRNA comparative analysis as a Streptomyces Kasugaensis strain.</title>
        <authorList>
            <person name="Napolioni V."/>
            <person name="Giuliodori A.M."/>
            <person name="Spurio R."/>
            <person name="Fabbretti A."/>
        </authorList>
    </citation>
    <scope>NUCLEOTIDE SEQUENCE [LARGE SCALE GENOMIC DNA]</scope>
    <source>
        <strain evidence="4 5">AM-2504</strain>
    </source>
</reference>
<dbReference type="Gene3D" id="3.40.50.300">
    <property type="entry name" value="P-loop containing nucleotide triphosphate hydrolases"/>
    <property type="match status" value="1"/>
</dbReference>
<sequence length="517" mass="55971">MADHTGTAVNGAGTPLSGMLKDVLARQRPHGGTPTRAPASQSAAAAVQLGEDGPSGPGRLAELPGVLPVSRAVVRELQDAVSQDLVEQERSSESRLSAEDQLELARSLVAKRVSAWAVEEARTARPLSGAQLEAVRQAILDSLFKAGPLQKYLDDPAVENIVVDGDQVLVDYFDRPTQRVDPVADDDESLVALINRLAARSGHGDRVLNPATPMVNFRLPDRSRVAATLLTTRPTMAIRRHRVMSASLEDLVEWGTLSPALSAFLQGLVAAKQTMLIAGDMGVGKTSLMRALVRKVGAGERIVTLETDRELFLDEDPDVAAHVMAMEERASNGEVGKDGRETGRITISDMYPHTLRMLSTRVVVGEVRSTEVVPMLDAMSSGGRGSMCTLHAAYPRLVLPRLVQLCQSAGKDVDSTHQLVANAVNFVIFIRQTDQTQIGGRRHRYVSDVLQVTPGEGGQPAFSRIFASPGDGDPRGVPKDLPTGEVMQELIDIGFDKRWLTEAQYGRWPKPMELVRR</sequence>
<dbReference type="InterPro" id="IPR050921">
    <property type="entry name" value="T4SS_GSP_E_ATPase"/>
</dbReference>
<dbReference type="CDD" id="cd01130">
    <property type="entry name" value="VirB11-like_ATPase"/>
    <property type="match status" value="1"/>
</dbReference>